<reference evidence="3" key="1">
    <citation type="submission" date="2021-02" db="EMBL/GenBank/DDBJ databases">
        <authorList>
            <person name="Nowell W R."/>
        </authorList>
    </citation>
    <scope>NUCLEOTIDE SEQUENCE</scope>
</reference>
<evidence type="ECO:0008006" key="5">
    <source>
        <dbReference type="Google" id="ProtNLM"/>
    </source>
</evidence>
<evidence type="ECO:0000256" key="2">
    <source>
        <dbReference type="ARBA" id="ARBA00023002"/>
    </source>
</evidence>
<name>A0A8S2XNY9_9BILA</name>
<gene>
    <name evidence="3" type="ORF">SMN809_LOCUS35088</name>
</gene>
<evidence type="ECO:0000313" key="4">
    <source>
        <dbReference type="Proteomes" id="UP000676336"/>
    </source>
</evidence>
<comment type="caution">
    <text evidence="3">The sequence shown here is derived from an EMBL/GenBank/DDBJ whole genome shotgun (WGS) entry which is preliminary data.</text>
</comment>
<dbReference type="PANTHER" id="PTHR24322">
    <property type="entry name" value="PKSB"/>
    <property type="match status" value="1"/>
</dbReference>
<keyword evidence="2" id="KW-0560">Oxidoreductase</keyword>
<proteinExistence type="inferred from homology"/>
<dbReference type="PANTHER" id="PTHR24322:SF736">
    <property type="entry name" value="RETINOL DEHYDROGENASE 10"/>
    <property type="match status" value="1"/>
</dbReference>
<dbReference type="GO" id="GO:0016616">
    <property type="term" value="F:oxidoreductase activity, acting on the CH-OH group of donors, NAD or NADP as acceptor"/>
    <property type="evidence" value="ECO:0007669"/>
    <property type="project" value="TreeGrafter"/>
</dbReference>
<dbReference type="EMBL" id="CAJOBI010082764">
    <property type="protein sequence ID" value="CAF4505107.1"/>
    <property type="molecule type" value="Genomic_DNA"/>
</dbReference>
<protein>
    <recommendedName>
        <fullName evidence="5">Short-chain dehydrogenase</fullName>
    </recommendedName>
</protein>
<dbReference type="Gene3D" id="3.40.50.720">
    <property type="entry name" value="NAD(P)-binding Rossmann-like Domain"/>
    <property type="match status" value="1"/>
</dbReference>
<dbReference type="AlphaFoldDB" id="A0A8S2XNY9"/>
<comment type="similarity">
    <text evidence="1">Belongs to the short-chain dehydrogenases/reductases (SDR) family.</text>
</comment>
<evidence type="ECO:0000256" key="1">
    <source>
        <dbReference type="ARBA" id="ARBA00006484"/>
    </source>
</evidence>
<dbReference type="Proteomes" id="UP000676336">
    <property type="component" value="Unassembled WGS sequence"/>
</dbReference>
<sequence>MAHFWILKAFLPSMLENNHGHIVTIASGAGLVGA</sequence>
<dbReference type="GO" id="GO:0005811">
    <property type="term" value="C:lipid droplet"/>
    <property type="evidence" value="ECO:0007669"/>
    <property type="project" value="TreeGrafter"/>
</dbReference>
<feature type="non-terminal residue" evidence="3">
    <location>
        <position position="1"/>
    </location>
</feature>
<organism evidence="3 4">
    <name type="scientific">Rotaria magnacalcarata</name>
    <dbReference type="NCBI Taxonomy" id="392030"/>
    <lineage>
        <taxon>Eukaryota</taxon>
        <taxon>Metazoa</taxon>
        <taxon>Spiralia</taxon>
        <taxon>Gnathifera</taxon>
        <taxon>Rotifera</taxon>
        <taxon>Eurotatoria</taxon>
        <taxon>Bdelloidea</taxon>
        <taxon>Philodinida</taxon>
        <taxon>Philodinidae</taxon>
        <taxon>Rotaria</taxon>
    </lineage>
</organism>
<evidence type="ECO:0000313" key="3">
    <source>
        <dbReference type="EMBL" id="CAF4505107.1"/>
    </source>
</evidence>
<accession>A0A8S2XNY9</accession>
<dbReference type="InterPro" id="IPR036291">
    <property type="entry name" value="NAD(P)-bd_dom_sf"/>
</dbReference>
<dbReference type="SUPFAM" id="SSF51735">
    <property type="entry name" value="NAD(P)-binding Rossmann-fold domains"/>
    <property type="match status" value="1"/>
</dbReference>